<dbReference type="PANTHER" id="PTHR23517:SF13">
    <property type="entry name" value="MAJOR FACILITATOR SUPERFAMILY MFS_1"/>
    <property type="match status" value="1"/>
</dbReference>
<evidence type="ECO:0000313" key="10">
    <source>
        <dbReference type="Proteomes" id="UP000186079"/>
    </source>
</evidence>
<keyword evidence="2" id="KW-0813">Transport</keyword>
<sequence length="397" mass="42285">MRVKASPFFWVSFAMVVGVMGTALISPLYALYQDAWQLKASDISLIYVIYMAGALCGLLFLGRLPDRLGFRPMLRLGLILALLGTLITLAAWDLVSLCAGRFVVGIASSLLTTSATLGLARLVPAHRKPRLAMITSIVMVFGFGLGPLVGGLFGQWVPHPLITTYLPTLVLGSLALAIFLRLELPDDAGQPFQWRDALPRLTWPAPSASFAFILTSCLAFLAFASFGLYASLSPLFLDQLVPWHGPVVSGTAIAAILFGSAFTQILSGRLSTHWGGSLGLVALGVSNLLLMANLWAGSASLFALGVALTAIGHGLSQLAGMNMVGRIATPDTRAGLFSSYLVIGYIGSMVPMMGIGWIADHWGMSAALCTFCTFATLIAVTVALLFQRHPLMQPPRE</sequence>
<keyword evidence="5 7" id="KW-1133">Transmembrane helix</keyword>
<evidence type="ECO:0000256" key="4">
    <source>
        <dbReference type="ARBA" id="ARBA00022692"/>
    </source>
</evidence>
<dbReference type="InterPro" id="IPR011701">
    <property type="entry name" value="MFS"/>
</dbReference>
<feature type="transmembrane region" description="Helical" evidence="7">
    <location>
        <begin position="7"/>
        <end position="32"/>
    </location>
</feature>
<dbReference type="SUPFAM" id="SSF103473">
    <property type="entry name" value="MFS general substrate transporter"/>
    <property type="match status" value="1"/>
</dbReference>
<feature type="domain" description="Major facilitator superfamily (MFS) profile" evidence="8">
    <location>
        <begin position="7"/>
        <end position="393"/>
    </location>
</feature>
<feature type="transmembrane region" description="Helical" evidence="7">
    <location>
        <begin position="98"/>
        <end position="119"/>
    </location>
</feature>
<dbReference type="Gene3D" id="1.20.1250.20">
    <property type="entry name" value="MFS general substrate transporter like domains"/>
    <property type="match status" value="2"/>
</dbReference>
<evidence type="ECO:0000256" key="1">
    <source>
        <dbReference type="ARBA" id="ARBA00004651"/>
    </source>
</evidence>
<comment type="subcellular location">
    <subcellularLocation>
        <location evidence="1">Cell membrane</location>
        <topology evidence="1">Multi-pass membrane protein</topology>
    </subcellularLocation>
</comment>
<dbReference type="Proteomes" id="UP000186079">
    <property type="component" value="Unassembled WGS sequence"/>
</dbReference>
<evidence type="ECO:0000256" key="5">
    <source>
        <dbReference type="ARBA" id="ARBA00022989"/>
    </source>
</evidence>
<feature type="transmembrane region" description="Helical" evidence="7">
    <location>
        <begin position="73"/>
        <end position="92"/>
    </location>
</feature>
<dbReference type="AlphaFoldDB" id="A0A1N6VUD3"/>
<reference evidence="9 10" key="1">
    <citation type="submission" date="2017-01" db="EMBL/GenBank/DDBJ databases">
        <authorList>
            <person name="Mah S.A."/>
            <person name="Swanson W.J."/>
            <person name="Moy G.W."/>
            <person name="Vacquier V.D."/>
        </authorList>
    </citation>
    <scope>NUCLEOTIDE SEQUENCE [LARGE SCALE GENOMIC DNA]</scope>
    <source>
        <strain evidence="9 10">ATCC 29606</strain>
    </source>
</reference>
<evidence type="ECO:0000256" key="6">
    <source>
        <dbReference type="ARBA" id="ARBA00023136"/>
    </source>
</evidence>
<feature type="transmembrane region" description="Helical" evidence="7">
    <location>
        <begin position="243"/>
        <end position="262"/>
    </location>
</feature>
<keyword evidence="6 7" id="KW-0472">Membrane</keyword>
<name>A0A1N6VUD3_9PSED</name>
<keyword evidence="4 7" id="KW-0812">Transmembrane</keyword>
<feature type="transmembrane region" description="Helical" evidence="7">
    <location>
        <begin position="274"/>
        <end position="295"/>
    </location>
</feature>
<dbReference type="GO" id="GO:0022857">
    <property type="term" value="F:transmembrane transporter activity"/>
    <property type="evidence" value="ECO:0007669"/>
    <property type="project" value="InterPro"/>
</dbReference>
<proteinExistence type="predicted"/>
<dbReference type="Pfam" id="PF07690">
    <property type="entry name" value="MFS_1"/>
    <property type="match status" value="1"/>
</dbReference>
<evidence type="ECO:0000259" key="8">
    <source>
        <dbReference type="PROSITE" id="PS50850"/>
    </source>
</evidence>
<dbReference type="EMBL" id="FTMC01000010">
    <property type="protein sequence ID" value="SIQ81483.1"/>
    <property type="molecule type" value="Genomic_DNA"/>
</dbReference>
<dbReference type="RefSeq" id="WP_052199689.1">
    <property type="nucleotide sequence ID" value="NZ_FTMC01000010.1"/>
</dbReference>
<keyword evidence="3" id="KW-1003">Cell membrane</keyword>
<feature type="transmembrane region" description="Helical" evidence="7">
    <location>
        <begin position="131"/>
        <end position="153"/>
    </location>
</feature>
<feature type="transmembrane region" description="Helical" evidence="7">
    <location>
        <begin position="336"/>
        <end position="359"/>
    </location>
</feature>
<organism evidence="9 10">
    <name type="scientific">Pseudomonas flexibilis</name>
    <dbReference type="NCBI Taxonomy" id="706570"/>
    <lineage>
        <taxon>Bacteria</taxon>
        <taxon>Pseudomonadati</taxon>
        <taxon>Pseudomonadota</taxon>
        <taxon>Gammaproteobacteria</taxon>
        <taxon>Pseudomonadales</taxon>
        <taxon>Pseudomonadaceae</taxon>
        <taxon>Pseudomonas</taxon>
    </lineage>
</organism>
<evidence type="ECO:0000256" key="3">
    <source>
        <dbReference type="ARBA" id="ARBA00022475"/>
    </source>
</evidence>
<dbReference type="InterPro" id="IPR050171">
    <property type="entry name" value="MFS_Transporters"/>
</dbReference>
<evidence type="ECO:0000256" key="7">
    <source>
        <dbReference type="SAM" id="Phobius"/>
    </source>
</evidence>
<feature type="transmembrane region" description="Helical" evidence="7">
    <location>
        <begin position="44"/>
        <end position="61"/>
    </location>
</feature>
<evidence type="ECO:0000256" key="2">
    <source>
        <dbReference type="ARBA" id="ARBA00022448"/>
    </source>
</evidence>
<dbReference type="InterPro" id="IPR020846">
    <property type="entry name" value="MFS_dom"/>
</dbReference>
<gene>
    <name evidence="9" type="ORF">SAMN05421672_110113</name>
</gene>
<dbReference type="GO" id="GO:0005886">
    <property type="term" value="C:plasma membrane"/>
    <property type="evidence" value="ECO:0007669"/>
    <property type="project" value="UniProtKB-SubCell"/>
</dbReference>
<dbReference type="InterPro" id="IPR036259">
    <property type="entry name" value="MFS_trans_sf"/>
</dbReference>
<feature type="transmembrane region" description="Helical" evidence="7">
    <location>
        <begin position="365"/>
        <end position="386"/>
    </location>
</feature>
<dbReference type="PANTHER" id="PTHR23517">
    <property type="entry name" value="RESISTANCE PROTEIN MDTM, PUTATIVE-RELATED-RELATED"/>
    <property type="match status" value="1"/>
</dbReference>
<evidence type="ECO:0000313" key="9">
    <source>
        <dbReference type="EMBL" id="SIQ81483.1"/>
    </source>
</evidence>
<dbReference type="PROSITE" id="PS50850">
    <property type="entry name" value="MFS"/>
    <property type="match status" value="1"/>
</dbReference>
<protein>
    <submittedName>
        <fullName evidence="9">Predicted arabinose efflux permease, MFS family</fullName>
    </submittedName>
</protein>
<feature type="transmembrane region" description="Helical" evidence="7">
    <location>
        <begin position="205"/>
        <end position="231"/>
    </location>
</feature>
<feature type="transmembrane region" description="Helical" evidence="7">
    <location>
        <begin position="165"/>
        <end position="184"/>
    </location>
</feature>
<feature type="transmembrane region" description="Helical" evidence="7">
    <location>
        <begin position="301"/>
        <end position="324"/>
    </location>
</feature>
<accession>A0A1N6VUD3</accession>